<organism evidence="4 5">
    <name type="scientific">Ephemerocybe angulata</name>
    <dbReference type="NCBI Taxonomy" id="980116"/>
    <lineage>
        <taxon>Eukaryota</taxon>
        <taxon>Fungi</taxon>
        <taxon>Dikarya</taxon>
        <taxon>Basidiomycota</taxon>
        <taxon>Agaricomycotina</taxon>
        <taxon>Agaricomycetes</taxon>
        <taxon>Agaricomycetidae</taxon>
        <taxon>Agaricales</taxon>
        <taxon>Agaricineae</taxon>
        <taxon>Psathyrellaceae</taxon>
        <taxon>Ephemerocybe</taxon>
    </lineage>
</organism>
<evidence type="ECO:0000256" key="2">
    <source>
        <dbReference type="SAM" id="Phobius"/>
    </source>
</evidence>
<feature type="transmembrane region" description="Helical" evidence="2">
    <location>
        <begin position="203"/>
        <end position="226"/>
    </location>
</feature>
<evidence type="ECO:0000259" key="3">
    <source>
        <dbReference type="Pfam" id="PF20153"/>
    </source>
</evidence>
<evidence type="ECO:0000313" key="5">
    <source>
        <dbReference type="Proteomes" id="UP000541558"/>
    </source>
</evidence>
<comment type="caution">
    <text evidence="4">The sequence shown here is derived from an EMBL/GenBank/DDBJ whole genome shotgun (WGS) entry which is preliminary data.</text>
</comment>
<dbReference type="Proteomes" id="UP000541558">
    <property type="component" value="Unassembled WGS sequence"/>
</dbReference>
<feature type="compositionally biased region" description="Acidic residues" evidence="1">
    <location>
        <begin position="11"/>
        <end position="34"/>
    </location>
</feature>
<feature type="transmembrane region" description="Helical" evidence="2">
    <location>
        <begin position="288"/>
        <end position="310"/>
    </location>
</feature>
<dbReference type="InterPro" id="IPR045338">
    <property type="entry name" value="DUF6535"/>
</dbReference>
<feature type="region of interest" description="Disordered" evidence="1">
    <location>
        <begin position="1"/>
        <end position="40"/>
    </location>
</feature>
<keyword evidence="2" id="KW-0472">Membrane</keyword>
<keyword evidence="2" id="KW-0812">Transmembrane</keyword>
<name>A0A8H5AYV9_9AGAR</name>
<keyword evidence="5" id="KW-1185">Reference proteome</keyword>
<accession>A0A8H5AYV9</accession>
<feature type="transmembrane region" description="Helical" evidence="2">
    <location>
        <begin position="256"/>
        <end position="276"/>
    </location>
</feature>
<feature type="domain" description="DUF6535" evidence="3">
    <location>
        <begin position="110"/>
        <end position="284"/>
    </location>
</feature>
<dbReference type="Pfam" id="PF20153">
    <property type="entry name" value="DUF6535"/>
    <property type="match status" value="1"/>
</dbReference>
<evidence type="ECO:0000256" key="1">
    <source>
        <dbReference type="SAM" id="MobiDB-lite"/>
    </source>
</evidence>
<gene>
    <name evidence="4" type="ORF">D9611_010226</name>
</gene>
<sequence>MDEKYRMDSTTDVEEDDIGIMTDEVDGPEHEEPETWLGSSPATAVEKVGLRFNYGQASKADDPYYRKTPSRASRSRPASAFGIQYSPFGRPWHSGDPYRHAGAGKEKNPWQRCRKLVDRYDDGMCAAWKEEVDKLLIFSGLFSATITAFTVESYKWLRDDSQDMSAQLLAQLVTQLTNGTAVLPANVMGKSATLTQTETRINAVWFMSLAFSLTTVLVGIMCLQWLREYQRDATLPHKDAIALRQMRFEGLIQWRVPEILSFLPMLLQISLLLFFWGLLDLLWTYNKFVAGCLTGVLGIVLFFVVITMILPTLQQAFTMNDHLRIAQCPYKSPQSWIFYSLSHAIFLAVTKLLQLPWKKTPDSSRFYRLFKATSDTSWLAFDMRWRHLRDASVVIRGVGRDVKDGEDLHDALHWLNATFTVQNIEAVHPLHSCLTSPQLSTASAEQAISRMYLDLGQMDAATFRVMLDDRYSPSEAQKRDIVSAFYLHLHYRGQPGNGTSEGDAGNYMVGLRNAYVEAVVRILNTQDVPRPFYDWLTEILIELSGRVVNIDVGDVGGGIPKTSFNHGRSSVDYRRGTRIPHKKNQLVDEDEEIVVQVLMCVRGLIAKDALRVLDLVMTWNLIYYVLYEFSDIPIVAVPLSTATGRQKRYLPLVMSIVDALVEWLGTGKERDRWERVKLCAEGVLKVFPPSVLESFKVLPGPDRRSVVSDIGYIPPNMPFTSDVPISNEGCETEMEELGSGGGFGLGLGGGTTEEGYRSESCGVGGDMQHVVRLIRALDDLMVQMGGAPAVLQREKWWHEFWDSRFSEEDWREVLDAIRGCHS</sequence>
<keyword evidence="2" id="KW-1133">Transmembrane helix</keyword>
<dbReference type="EMBL" id="JAACJK010000223">
    <property type="protein sequence ID" value="KAF5313610.1"/>
    <property type="molecule type" value="Genomic_DNA"/>
</dbReference>
<proteinExistence type="predicted"/>
<dbReference type="AlphaFoldDB" id="A0A8H5AYV9"/>
<protein>
    <recommendedName>
        <fullName evidence="3">DUF6535 domain-containing protein</fullName>
    </recommendedName>
</protein>
<dbReference type="OrthoDB" id="2756178at2759"/>
<evidence type="ECO:0000313" key="4">
    <source>
        <dbReference type="EMBL" id="KAF5313610.1"/>
    </source>
</evidence>
<reference evidence="4 5" key="1">
    <citation type="journal article" date="2020" name="ISME J.">
        <title>Uncovering the hidden diversity of litter-decomposition mechanisms in mushroom-forming fungi.</title>
        <authorList>
            <person name="Floudas D."/>
            <person name="Bentzer J."/>
            <person name="Ahren D."/>
            <person name="Johansson T."/>
            <person name="Persson P."/>
            <person name="Tunlid A."/>
        </authorList>
    </citation>
    <scope>NUCLEOTIDE SEQUENCE [LARGE SCALE GENOMIC DNA]</scope>
    <source>
        <strain evidence="4 5">CBS 175.51</strain>
    </source>
</reference>